<comment type="caution">
    <text evidence="2">The sequence shown here is derived from an EMBL/GenBank/DDBJ whole genome shotgun (WGS) entry which is preliminary data.</text>
</comment>
<feature type="chain" id="PRO_5031550723" evidence="1">
    <location>
        <begin position="27"/>
        <end position="101"/>
    </location>
</feature>
<dbReference type="AlphaFoldDB" id="A0A7W7ZN40"/>
<gene>
    <name evidence="2" type="ORF">HDF15_000982</name>
</gene>
<dbReference type="Proteomes" id="UP000584867">
    <property type="component" value="Unassembled WGS sequence"/>
</dbReference>
<sequence length="101" mass="11033">MLLRKVHPLVAFIMLTINYTSAPAFAQDTSFKVSVQVSSRTSAAEIGLPVYPGATITKDGESSSDNIGILLNDRHLGVRTMTFVTADSAERVLEYYRKPLA</sequence>
<proteinExistence type="predicted"/>
<evidence type="ECO:0000313" key="2">
    <source>
        <dbReference type="EMBL" id="MBB5062652.1"/>
    </source>
</evidence>
<name>A0A7W7ZN40_9BACT</name>
<accession>A0A7W7ZN40</accession>
<evidence type="ECO:0000256" key="1">
    <source>
        <dbReference type="SAM" id="SignalP"/>
    </source>
</evidence>
<dbReference type="RefSeq" id="WP_184253224.1">
    <property type="nucleotide sequence ID" value="NZ_JACHIO010000003.1"/>
</dbReference>
<keyword evidence="1" id="KW-0732">Signal</keyword>
<evidence type="ECO:0000313" key="3">
    <source>
        <dbReference type="Proteomes" id="UP000584867"/>
    </source>
</evidence>
<dbReference type="EMBL" id="JACHIO010000003">
    <property type="protein sequence ID" value="MBB5062652.1"/>
    <property type="molecule type" value="Genomic_DNA"/>
</dbReference>
<organism evidence="2 3">
    <name type="scientific">Granulicella mallensis</name>
    <dbReference type="NCBI Taxonomy" id="940614"/>
    <lineage>
        <taxon>Bacteria</taxon>
        <taxon>Pseudomonadati</taxon>
        <taxon>Acidobacteriota</taxon>
        <taxon>Terriglobia</taxon>
        <taxon>Terriglobales</taxon>
        <taxon>Acidobacteriaceae</taxon>
        <taxon>Granulicella</taxon>
    </lineage>
</organism>
<feature type="signal peptide" evidence="1">
    <location>
        <begin position="1"/>
        <end position="26"/>
    </location>
</feature>
<protein>
    <submittedName>
        <fullName evidence="2">Uncharacterized protein</fullName>
    </submittedName>
</protein>
<reference evidence="2 3" key="1">
    <citation type="submission" date="2020-08" db="EMBL/GenBank/DDBJ databases">
        <title>Genomic Encyclopedia of Type Strains, Phase IV (KMG-V): Genome sequencing to study the core and pangenomes of soil and plant-associated prokaryotes.</title>
        <authorList>
            <person name="Whitman W."/>
        </authorList>
    </citation>
    <scope>NUCLEOTIDE SEQUENCE [LARGE SCALE GENOMIC DNA]</scope>
    <source>
        <strain evidence="2 3">X5P3</strain>
    </source>
</reference>